<evidence type="ECO:0000256" key="1">
    <source>
        <dbReference type="SAM" id="MobiDB-lite"/>
    </source>
</evidence>
<evidence type="ECO:0000313" key="3">
    <source>
        <dbReference type="Proteomes" id="UP001578633"/>
    </source>
</evidence>
<dbReference type="Proteomes" id="UP001578633">
    <property type="component" value="Chromosome 3"/>
</dbReference>
<reference evidence="2 3" key="1">
    <citation type="submission" date="2024-09" db="EMBL/GenBank/DDBJ databases">
        <title>T2T genomes of carrot and Alternaria dauci and their utility for understanding host-pathogen interaction during carrot leaf blight disease.</title>
        <authorList>
            <person name="Liu W."/>
            <person name="Xu S."/>
            <person name="Ou C."/>
            <person name="Liu X."/>
            <person name="Zhuang F."/>
            <person name="Deng X.W."/>
        </authorList>
    </citation>
    <scope>NUCLEOTIDE SEQUENCE [LARGE SCALE GENOMIC DNA]</scope>
    <source>
        <strain evidence="2 3">A2016</strain>
    </source>
</reference>
<comment type="caution">
    <text evidence="2">The sequence shown here is derived from an EMBL/GenBank/DDBJ whole genome shotgun (WGS) entry which is preliminary data.</text>
</comment>
<dbReference type="GeneID" id="96084327"/>
<keyword evidence="3" id="KW-1185">Reference proteome</keyword>
<feature type="compositionally biased region" description="Low complexity" evidence="1">
    <location>
        <begin position="274"/>
        <end position="306"/>
    </location>
</feature>
<feature type="compositionally biased region" description="Basic residues" evidence="1">
    <location>
        <begin position="30"/>
        <end position="42"/>
    </location>
</feature>
<evidence type="ECO:0000313" key="2">
    <source>
        <dbReference type="EMBL" id="KAL1797399.1"/>
    </source>
</evidence>
<dbReference type="RefSeq" id="XP_069307983.1">
    <property type="nucleotide sequence ID" value="XM_069450163.1"/>
</dbReference>
<name>A0ABR3UNJ4_9PLEO</name>
<proteinExistence type="predicted"/>
<feature type="region of interest" description="Disordered" evidence="1">
    <location>
        <begin position="14"/>
        <end position="51"/>
    </location>
</feature>
<gene>
    <name evidence="2" type="ORF">ACET3X_004005</name>
</gene>
<sequence>MGIPIGWNVKRDEAKEKDVLRADITGSRSPIRRRVRPNRSPRPRSTLDSDFLISAPHIEWIPRSSHRARLAPPPVPEVSRPQDRGSEAWRHPPTLQRDESSVRRPRSRFDGYMRTHDTRATPDHERPLATFTPGFAPAAASRTSEAEAQRDAQDSFSRLRGYASYRRAAAPSTRTRSQSPRAGPSAARGDTADEPEDSHETGENNAVAFPPLRRMGRRTIADGPLPASSLRESWSPVATLDGLGDRNRSVSPFDDQLQWDSFLTTVVDDPVAPTAGSSFASAAASASFTNSHTTSRAGSANSAASSQTHLTVPSRRHSPPQNEQFMRACDTSEDDTASDTEEEEMDIRGSIRRRTGTEAFRNRLGISHSTEPRRRMRPSYFSNEPPPRDTERYSLRVIDRSRDASEVVRSFYTSGIWRDVETEAAQRPQISQLDGPTEESASASDNESIPPLVRADSPPPPPLDQELRDARSLLERLARREDVSDDFWASVGLTRSFADPVERFQELERL</sequence>
<feature type="compositionally biased region" description="Acidic residues" evidence="1">
    <location>
        <begin position="331"/>
        <end position="345"/>
    </location>
</feature>
<feature type="compositionally biased region" description="Polar residues" evidence="1">
    <location>
        <begin position="428"/>
        <end position="447"/>
    </location>
</feature>
<organism evidence="2 3">
    <name type="scientific">Alternaria dauci</name>
    <dbReference type="NCBI Taxonomy" id="48095"/>
    <lineage>
        <taxon>Eukaryota</taxon>
        <taxon>Fungi</taxon>
        <taxon>Dikarya</taxon>
        <taxon>Ascomycota</taxon>
        <taxon>Pezizomycotina</taxon>
        <taxon>Dothideomycetes</taxon>
        <taxon>Pleosporomycetidae</taxon>
        <taxon>Pleosporales</taxon>
        <taxon>Pleosporineae</taxon>
        <taxon>Pleosporaceae</taxon>
        <taxon>Alternaria</taxon>
        <taxon>Alternaria sect. Porri</taxon>
    </lineage>
</organism>
<feature type="region of interest" description="Disordered" evidence="1">
    <location>
        <begin position="423"/>
        <end position="469"/>
    </location>
</feature>
<accession>A0ABR3UNJ4</accession>
<feature type="compositionally biased region" description="Basic and acidic residues" evidence="1">
    <location>
        <begin position="80"/>
        <end position="127"/>
    </location>
</feature>
<feature type="compositionally biased region" description="Low complexity" evidence="1">
    <location>
        <begin position="129"/>
        <end position="140"/>
    </location>
</feature>
<feature type="compositionally biased region" description="Low complexity" evidence="1">
    <location>
        <begin position="158"/>
        <end position="177"/>
    </location>
</feature>
<feature type="region of interest" description="Disordered" evidence="1">
    <location>
        <begin position="274"/>
        <end position="348"/>
    </location>
</feature>
<feature type="region of interest" description="Disordered" evidence="1">
    <location>
        <begin position="63"/>
        <end position="230"/>
    </location>
</feature>
<protein>
    <submittedName>
        <fullName evidence="2">Uncharacterized protein</fullName>
    </submittedName>
</protein>
<dbReference type="EMBL" id="JBHGVX010000003">
    <property type="protein sequence ID" value="KAL1797399.1"/>
    <property type="molecule type" value="Genomic_DNA"/>
</dbReference>
<feature type="region of interest" description="Disordered" evidence="1">
    <location>
        <begin position="364"/>
        <end position="392"/>
    </location>
</feature>
<feature type="compositionally biased region" description="Basic and acidic residues" evidence="1">
    <location>
        <begin position="144"/>
        <end position="153"/>
    </location>
</feature>